<dbReference type="EMBL" id="JBHSKX010000002">
    <property type="protein sequence ID" value="MFC5368596.1"/>
    <property type="molecule type" value="Genomic_DNA"/>
</dbReference>
<evidence type="ECO:0000313" key="2">
    <source>
        <dbReference type="EMBL" id="MFC5368596.1"/>
    </source>
</evidence>
<protein>
    <submittedName>
        <fullName evidence="2">MarR family transcriptional regulator</fullName>
    </submittedName>
</protein>
<accession>A0ABD5RFJ3</accession>
<dbReference type="RefSeq" id="WP_227230868.1">
    <property type="nucleotide sequence ID" value="NZ_JAJCVJ010000002.1"/>
</dbReference>
<evidence type="ECO:0000313" key="3">
    <source>
        <dbReference type="Proteomes" id="UP001596201"/>
    </source>
</evidence>
<organism evidence="2 3">
    <name type="scientific">Salinirubrum litoreum</name>
    <dbReference type="NCBI Taxonomy" id="1126234"/>
    <lineage>
        <taxon>Archaea</taxon>
        <taxon>Methanobacteriati</taxon>
        <taxon>Methanobacteriota</taxon>
        <taxon>Stenosarchaea group</taxon>
        <taxon>Halobacteria</taxon>
        <taxon>Halobacteriales</taxon>
        <taxon>Haloferacaceae</taxon>
        <taxon>Salinirubrum</taxon>
    </lineage>
</organism>
<dbReference type="Gene3D" id="1.10.10.10">
    <property type="entry name" value="Winged helix-like DNA-binding domain superfamily/Winged helix DNA-binding domain"/>
    <property type="match status" value="1"/>
</dbReference>
<dbReference type="InterPro" id="IPR036390">
    <property type="entry name" value="WH_DNA-bd_sf"/>
</dbReference>
<feature type="region of interest" description="Disordered" evidence="1">
    <location>
        <begin position="92"/>
        <end position="120"/>
    </location>
</feature>
<proteinExistence type="predicted"/>
<dbReference type="SUPFAM" id="SSF46785">
    <property type="entry name" value="Winged helix' DNA-binding domain"/>
    <property type="match status" value="1"/>
</dbReference>
<keyword evidence="3" id="KW-1185">Reference proteome</keyword>
<evidence type="ECO:0000256" key="1">
    <source>
        <dbReference type="SAM" id="MobiDB-lite"/>
    </source>
</evidence>
<reference evidence="2 3" key="1">
    <citation type="journal article" date="2019" name="Int. J. Syst. Evol. Microbiol.">
        <title>The Global Catalogue of Microorganisms (GCM) 10K type strain sequencing project: providing services to taxonomists for standard genome sequencing and annotation.</title>
        <authorList>
            <consortium name="The Broad Institute Genomics Platform"/>
            <consortium name="The Broad Institute Genome Sequencing Center for Infectious Disease"/>
            <person name="Wu L."/>
            <person name="Ma J."/>
        </authorList>
    </citation>
    <scope>NUCLEOTIDE SEQUENCE [LARGE SCALE GENOMIC DNA]</scope>
    <source>
        <strain evidence="2 3">CGMCC 1.12237</strain>
    </source>
</reference>
<sequence length="120" mass="13224">MPIGIDTFERESAFESGDTYAERILQFLGANDEQAFERGEIAEATGIDPNVVCAVLSRLKDRALVRHKAPYWAIGTQDRLASASNLSVSLESVNETLGPEQMDDWEQAGSENPHPSDRSK</sequence>
<gene>
    <name evidence="2" type="ORF">ACFPJ5_16855</name>
</gene>
<dbReference type="Proteomes" id="UP001596201">
    <property type="component" value="Unassembled WGS sequence"/>
</dbReference>
<comment type="caution">
    <text evidence="2">The sequence shown here is derived from an EMBL/GenBank/DDBJ whole genome shotgun (WGS) entry which is preliminary data.</text>
</comment>
<dbReference type="InterPro" id="IPR036388">
    <property type="entry name" value="WH-like_DNA-bd_sf"/>
</dbReference>
<name>A0ABD5RFJ3_9EURY</name>
<dbReference type="AlphaFoldDB" id="A0ABD5RFJ3"/>